<dbReference type="InterPro" id="IPR050903">
    <property type="entry name" value="Bact_Chemotaxis_MeTrfase"/>
</dbReference>
<dbReference type="PROSITE" id="PS50123">
    <property type="entry name" value="CHER"/>
    <property type="match status" value="1"/>
</dbReference>
<sequence length="275" mass="31044">MESELAISEMAEILDVIRARYSYDLGGYAEGSLRRRFVRFAQIANVPLADLKYHITNDAAFFSWLLDSLTVNVTEMFRDPGFFRAFRETVLPELDKHAVIRIWHAGCSTGEEAFSMAILLHENGLLPRCRIYATDLNASNVEKAAQGILPLAKMKQYTTNYQQAGGAHDFSGYYTARYDGAIIDRELRRNIYCSVHNLATDASFNHFQLILCRNVLIYFKRALQNRALGLFADSLDAGGYLVLGNNESISTSAFAKKFAAVDKPWRIYKTEPLPS</sequence>
<evidence type="ECO:0000313" key="2">
    <source>
        <dbReference type="EMBL" id="OOQ61420.1"/>
    </source>
</evidence>
<dbReference type="PANTHER" id="PTHR24422:SF8">
    <property type="entry name" value="CHEMOTAXIS PROTEIN"/>
    <property type="match status" value="1"/>
</dbReference>
<dbReference type="Gene3D" id="3.40.50.150">
    <property type="entry name" value="Vaccinia Virus protein VP39"/>
    <property type="match status" value="1"/>
</dbReference>
<dbReference type="STRING" id="1792845.BC343_20855"/>
<dbReference type="RefSeq" id="WP_078346706.1">
    <property type="nucleotide sequence ID" value="NZ_MBTF01000002.1"/>
</dbReference>
<accession>A0A1S9PKE9</accession>
<dbReference type="GO" id="GO:0008757">
    <property type="term" value="F:S-adenosylmethionine-dependent methyltransferase activity"/>
    <property type="evidence" value="ECO:0007669"/>
    <property type="project" value="InterPro"/>
</dbReference>
<comment type="caution">
    <text evidence="2">The sequence shown here is derived from an EMBL/GenBank/DDBJ whole genome shotgun (WGS) entry which is preliminary data.</text>
</comment>
<dbReference type="AlphaFoldDB" id="A0A1S9PKE9"/>
<dbReference type="PRINTS" id="PR00996">
    <property type="entry name" value="CHERMTFRASE"/>
</dbReference>
<dbReference type="PANTHER" id="PTHR24422">
    <property type="entry name" value="CHEMOTAXIS PROTEIN METHYLTRANSFERASE"/>
    <property type="match status" value="1"/>
</dbReference>
<dbReference type="InterPro" id="IPR029063">
    <property type="entry name" value="SAM-dependent_MTases_sf"/>
</dbReference>
<feature type="domain" description="CheR-type methyltransferase" evidence="1">
    <location>
        <begin position="1"/>
        <end position="249"/>
    </location>
</feature>
<dbReference type="EMBL" id="MBTF01000002">
    <property type="protein sequence ID" value="OOQ61420.1"/>
    <property type="molecule type" value="Genomic_DNA"/>
</dbReference>
<gene>
    <name evidence="2" type="ORF">BC343_20855</name>
</gene>
<dbReference type="InterPro" id="IPR000780">
    <property type="entry name" value="CheR_MeTrfase"/>
</dbReference>
<organism evidence="2 3">
    <name type="scientific">Mucilaginibacter pedocola</name>
    <dbReference type="NCBI Taxonomy" id="1792845"/>
    <lineage>
        <taxon>Bacteria</taxon>
        <taxon>Pseudomonadati</taxon>
        <taxon>Bacteroidota</taxon>
        <taxon>Sphingobacteriia</taxon>
        <taxon>Sphingobacteriales</taxon>
        <taxon>Sphingobacteriaceae</taxon>
        <taxon>Mucilaginibacter</taxon>
    </lineage>
</organism>
<dbReference type="InterPro" id="IPR022642">
    <property type="entry name" value="CheR_C"/>
</dbReference>
<protein>
    <submittedName>
        <fullName evidence="2">Chemotaxis protein CheR</fullName>
    </submittedName>
</protein>
<keyword evidence="3" id="KW-1185">Reference proteome</keyword>
<dbReference type="SMART" id="SM00138">
    <property type="entry name" value="MeTrc"/>
    <property type="match status" value="1"/>
</dbReference>
<reference evidence="2 3" key="1">
    <citation type="submission" date="2016-07" db="EMBL/GenBank/DDBJ databases">
        <title>Genomic analysis of zinc-resistant bacterium Mucilaginibacter pedocola TBZ30.</title>
        <authorList>
            <person name="Huang J."/>
            <person name="Tang J."/>
        </authorList>
    </citation>
    <scope>NUCLEOTIDE SEQUENCE [LARGE SCALE GENOMIC DNA]</scope>
    <source>
        <strain evidence="2 3">TBZ30</strain>
    </source>
</reference>
<dbReference type="Proteomes" id="UP000189739">
    <property type="component" value="Unassembled WGS sequence"/>
</dbReference>
<dbReference type="SUPFAM" id="SSF53335">
    <property type="entry name" value="S-adenosyl-L-methionine-dependent methyltransferases"/>
    <property type="match status" value="1"/>
</dbReference>
<name>A0A1S9PKE9_9SPHI</name>
<evidence type="ECO:0000259" key="1">
    <source>
        <dbReference type="PROSITE" id="PS50123"/>
    </source>
</evidence>
<dbReference type="Pfam" id="PF01739">
    <property type="entry name" value="CheR"/>
    <property type="match status" value="1"/>
</dbReference>
<proteinExistence type="predicted"/>
<evidence type="ECO:0000313" key="3">
    <source>
        <dbReference type="Proteomes" id="UP000189739"/>
    </source>
</evidence>